<feature type="region of interest" description="Disordered" evidence="1">
    <location>
        <begin position="24"/>
        <end position="59"/>
    </location>
</feature>
<dbReference type="Pfam" id="PF02622">
    <property type="entry name" value="DUF179"/>
    <property type="match status" value="1"/>
</dbReference>
<proteinExistence type="predicted"/>
<dbReference type="PANTHER" id="PTHR31984:SF18">
    <property type="entry name" value="TRANSCRIPTIONAL REGULATOR"/>
    <property type="match status" value="1"/>
</dbReference>
<dbReference type="InterPro" id="IPR003774">
    <property type="entry name" value="AlgH-like"/>
</dbReference>
<dbReference type="SUPFAM" id="SSF143456">
    <property type="entry name" value="VC0467-like"/>
    <property type="match status" value="1"/>
</dbReference>
<feature type="compositionally biased region" description="Low complexity" evidence="1">
    <location>
        <begin position="34"/>
        <end position="46"/>
    </location>
</feature>
<dbReference type="InParanoid" id="A0A2V0NRH1"/>
<evidence type="ECO:0000313" key="3">
    <source>
        <dbReference type="Proteomes" id="UP000247498"/>
    </source>
</evidence>
<evidence type="ECO:0000256" key="1">
    <source>
        <dbReference type="SAM" id="MobiDB-lite"/>
    </source>
</evidence>
<keyword evidence="3" id="KW-1185">Reference proteome</keyword>
<evidence type="ECO:0000313" key="2">
    <source>
        <dbReference type="EMBL" id="GBF90268.1"/>
    </source>
</evidence>
<protein>
    <submittedName>
        <fullName evidence="2">Transcriptional regulator</fullName>
    </submittedName>
</protein>
<sequence length="313" mass="33237">MPLRRLHSGNRAAAGACPCRVRAPAAAAPPPPRSSARSIARAAPGSGDASGSDADEPPIVMGDWREFRAKLLAQSGESEWSSRRSDENMRVLRDQNPGLAAEEVWAHATPAPERGGLLISAPDATRLLESERYWQLVVLVISHDAGGTVGLILNRPSGLVMGRKQGGLPFSMAGGPPGLQEVFADSRVYCGGFLAQQVIHVLHGHKLAGSMEVVPGVYVGGENEAVARVAGGKLPASDFKFFSGALAWEPKELEAQMERGAWITAAASRPLVLKQVLQLPKPLWCEVMELMGGTFAAQARAARQQQGEGESEQ</sequence>
<gene>
    <name evidence="2" type="ORF">Rsub_02374</name>
</gene>
<organism evidence="2 3">
    <name type="scientific">Raphidocelis subcapitata</name>
    <dbReference type="NCBI Taxonomy" id="307507"/>
    <lineage>
        <taxon>Eukaryota</taxon>
        <taxon>Viridiplantae</taxon>
        <taxon>Chlorophyta</taxon>
        <taxon>core chlorophytes</taxon>
        <taxon>Chlorophyceae</taxon>
        <taxon>CS clade</taxon>
        <taxon>Sphaeropleales</taxon>
        <taxon>Selenastraceae</taxon>
        <taxon>Raphidocelis</taxon>
    </lineage>
</organism>
<dbReference type="AlphaFoldDB" id="A0A2V0NRH1"/>
<dbReference type="EMBL" id="BDRX01000016">
    <property type="protein sequence ID" value="GBF90268.1"/>
    <property type="molecule type" value="Genomic_DNA"/>
</dbReference>
<name>A0A2V0NRH1_9CHLO</name>
<comment type="caution">
    <text evidence="2">The sequence shown here is derived from an EMBL/GenBank/DDBJ whole genome shotgun (WGS) entry which is preliminary data.</text>
</comment>
<reference evidence="2 3" key="1">
    <citation type="journal article" date="2018" name="Sci. Rep.">
        <title>Raphidocelis subcapitata (=Pseudokirchneriella subcapitata) provides an insight into genome evolution and environmental adaptations in the Sphaeropleales.</title>
        <authorList>
            <person name="Suzuki S."/>
            <person name="Yamaguchi H."/>
            <person name="Nakajima N."/>
            <person name="Kawachi M."/>
        </authorList>
    </citation>
    <scope>NUCLEOTIDE SEQUENCE [LARGE SCALE GENOMIC DNA]</scope>
    <source>
        <strain evidence="2 3">NIES-35</strain>
    </source>
</reference>
<dbReference type="PANTHER" id="PTHR31984">
    <property type="entry name" value="TRANSPORTER, PUTATIVE (DUF179)-RELATED"/>
    <property type="match status" value="1"/>
</dbReference>
<dbReference type="Proteomes" id="UP000247498">
    <property type="component" value="Unassembled WGS sequence"/>
</dbReference>
<accession>A0A2V0NRH1</accession>
<dbReference type="OrthoDB" id="272750at2759"/>
<dbReference type="Gene3D" id="3.40.1740.10">
    <property type="entry name" value="VC0467-like"/>
    <property type="match status" value="1"/>
</dbReference>